<dbReference type="RefSeq" id="WP_051858252.1">
    <property type="nucleotide sequence ID" value="NZ_JBFADL010000032.1"/>
</dbReference>
<dbReference type="PROSITE" id="PS01081">
    <property type="entry name" value="HTH_TETR_1"/>
    <property type="match status" value="1"/>
</dbReference>
<dbReference type="SUPFAM" id="SSF48498">
    <property type="entry name" value="Tetracyclin repressor-like, C-terminal domain"/>
    <property type="match status" value="1"/>
</dbReference>
<name>A0A081XRR6_STRTO</name>
<keyword evidence="7" id="KW-1185">Reference proteome</keyword>
<accession>A0A081XRR6</accession>
<dbReference type="Pfam" id="PF00440">
    <property type="entry name" value="TetR_N"/>
    <property type="match status" value="1"/>
</dbReference>
<keyword evidence="3" id="KW-0804">Transcription</keyword>
<keyword evidence="1" id="KW-0805">Transcription regulation</keyword>
<reference evidence="6 7" key="1">
    <citation type="submission" date="2014-02" db="EMBL/GenBank/DDBJ databases">
        <title>The genome announcement of Streptomyces toyocaensis NRRL15009.</title>
        <authorList>
            <person name="Hong H.-J."/>
            <person name="Kwun M.J."/>
        </authorList>
    </citation>
    <scope>NUCLEOTIDE SEQUENCE [LARGE SCALE GENOMIC DNA]</scope>
    <source>
        <strain evidence="6 7">NRRL 15009</strain>
    </source>
</reference>
<dbReference type="AlphaFoldDB" id="A0A081XRR6"/>
<dbReference type="PRINTS" id="PR00455">
    <property type="entry name" value="HTHTETR"/>
</dbReference>
<dbReference type="Proteomes" id="UP000028341">
    <property type="component" value="Unassembled WGS sequence"/>
</dbReference>
<keyword evidence="6" id="KW-0675">Receptor</keyword>
<dbReference type="Gene3D" id="1.10.357.10">
    <property type="entry name" value="Tetracycline Repressor, domain 2"/>
    <property type="match status" value="1"/>
</dbReference>
<dbReference type="InterPro" id="IPR009057">
    <property type="entry name" value="Homeodomain-like_sf"/>
</dbReference>
<dbReference type="InterPro" id="IPR001647">
    <property type="entry name" value="HTH_TetR"/>
</dbReference>
<dbReference type="GO" id="GO:0003700">
    <property type="term" value="F:DNA-binding transcription factor activity"/>
    <property type="evidence" value="ECO:0007669"/>
    <property type="project" value="TreeGrafter"/>
</dbReference>
<dbReference type="InterPro" id="IPR054126">
    <property type="entry name" value="CprB_TetR_C"/>
</dbReference>
<dbReference type="InterPro" id="IPR047923">
    <property type="entry name" value="ArpA-like"/>
</dbReference>
<dbReference type="GO" id="GO:0000976">
    <property type="term" value="F:transcription cis-regulatory region binding"/>
    <property type="evidence" value="ECO:0007669"/>
    <property type="project" value="TreeGrafter"/>
</dbReference>
<evidence type="ECO:0000256" key="2">
    <source>
        <dbReference type="ARBA" id="ARBA00023125"/>
    </source>
</evidence>
<dbReference type="NCBIfam" id="NF041196">
    <property type="entry name" value="ScbR_bind_reg"/>
    <property type="match status" value="1"/>
</dbReference>
<dbReference type="EMBL" id="JFCB01000012">
    <property type="protein sequence ID" value="KES06239.1"/>
    <property type="molecule type" value="Genomic_DNA"/>
</dbReference>
<evidence type="ECO:0000256" key="3">
    <source>
        <dbReference type="ARBA" id="ARBA00023163"/>
    </source>
</evidence>
<evidence type="ECO:0000256" key="4">
    <source>
        <dbReference type="PROSITE-ProRule" id="PRU00335"/>
    </source>
</evidence>
<evidence type="ECO:0000259" key="5">
    <source>
        <dbReference type="PROSITE" id="PS50977"/>
    </source>
</evidence>
<sequence>MAVQVRGERSRRSILEAAASVFDERGYDAASTTEILARSGLTRGALYHHFPSKEAIAAALVAAQSEALVVPEQPMKLQAVVDLTLEYARRLRTDPVLRASVRLTVEQSSFAHPGRTPYQQAADAILGLLRAAERQGETLPGVDLDEVTQFVVGAFTGVQLMSQVYCGRQDLMERVSTMWRLLLPGIATPGLLARLRTTLPPPEAGAAGEARE</sequence>
<dbReference type="InterPro" id="IPR050109">
    <property type="entry name" value="HTH-type_TetR-like_transc_reg"/>
</dbReference>
<gene>
    <name evidence="6" type="ORF">BU52_16020</name>
</gene>
<proteinExistence type="predicted"/>
<dbReference type="InterPro" id="IPR023772">
    <property type="entry name" value="DNA-bd_HTH_TetR-type_CS"/>
</dbReference>
<evidence type="ECO:0000313" key="7">
    <source>
        <dbReference type="Proteomes" id="UP000028341"/>
    </source>
</evidence>
<evidence type="ECO:0000313" key="6">
    <source>
        <dbReference type="EMBL" id="KES06239.1"/>
    </source>
</evidence>
<dbReference type="SUPFAM" id="SSF46689">
    <property type="entry name" value="Homeodomain-like"/>
    <property type="match status" value="1"/>
</dbReference>
<dbReference type="OrthoDB" id="3237195at2"/>
<dbReference type="PROSITE" id="PS50977">
    <property type="entry name" value="HTH_TETR_2"/>
    <property type="match status" value="1"/>
</dbReference>
<feature type="DNA-binding region" description="H-T-H motif" evidence="4">
    <location>
        <begin position="31"/>
        <end position="50"/>
    </location>
</feature>
<dbReference type="PANTHER" id="PTHR30055:SF234">
    <property type="entry name" value="HTH-TYPE TRANSCRIPTIONAL REGULATOR BETI"/>
    <property type="match status" value="1"/>
</dbReference>
<evidence type="ECO:0000256" key="1">
    <source>
        <dbReference type="ARBA" id="ARBA00023015"/>
    </source>
</evidence>
<comment type="caution">
    <text evidence="6">The sequence shown here is derived from an EMBL/GenBank/DDBJ whole genome shotgun (WGS) entry which is preliminary data.</text>
</comment>
<feature type="domain" description="HTH tetR-type" evidence="5">
    <location>
        <begin position="8"/>
        <end position="68"/>
    </location>
</feature>
<dbReference type="STRING" id="55952.BU52_16020"/>
<dbReference type="Pfam" id="PF21935">
    <property type="entry name" value="TetR_C_45"/>
    <property type="match status" value="1"/>
</dbReference>
<dbReference type="PANTHER" id="PTHR30055">
    <property type="entry name" value="HTH-TYPE TRANSCRIPTIONAL REGULATOR RUTR"/>
    <property type="match status" value="1"/>
</dbReference>
<dbReference type="eggNOG" id="COG1309">
    <property type="taxonomic scope" value="Bacteria"/>
</dbReference>
<dbReference type="InterPro" id="IPR036271">
    <property type="entry name" value="Tet_transcr_reg_TetR-rel_C_sf"/>
</dbReference>
<keyword evidence="2 4" id="KW-0238">DNA-binding</keyword>
<organism evidence="6 7">
    <name type="scientific">Streptomyces toyocaensis</name>
    <dbReference type="NCBI Taxonomy" id="55952"/>
    <lineage>
        <taxon>Bacteria</taxon>
        <taxon>Bacillati</taxon>
        <taxon>Actinomycetota</taxon>
        <taxon>Actinomycetes</taxon>
        <taxon>Kitasatosporales</taxon>
        <taxon>Streptomycetaceae</taxon>
        <taxon>Streptomyces</taxon>
    </lineage>
</organism>
<protein>
    <submittedName>
        <fullName evidence="6">Gamma-butyrolactone receptor protein</fullName>
    </submittedName>
</protein>